<proteinExistence type="predicted"/>
<sequence>MVTGAWRRRATTSPTSRRPRTDVTRLHHTNIRILNAKRSLAFYRAIGLQHVGTAALGPGYTLLYLAGAPGDEPTIELVVNDTDDPEYDRSPGAGHVGLEVEDLDQVLTALAALGVEPEGPPSHPAGRADLNPVAFVRDPDGVRVELLQATWRVPRDEVPGVLVEAVSG</sequence>
<dbReference type="GO" id="GO:0016829">
    <property type="term" value="F:lyase activity"/>
    <property type="evidence" value="ECO:0007669"/>
    <property type="project" value="UniProtKB-KW"/>
</dbReference>
<dbReference type="OrthoDB" id="317332at2"/>
<keyword evidence="4" id="KW-1185">Reference proteome</keyword>
<evidence type="ECO:0000259" key="2">
    <source>
        <dbReference type="PROSITE" id="PS51819"/>
    </source>
</evidence>
<keyword evidence="3" id="KW-0456">Lyase</keyword>
<gene>
    <name evidence="3" type="ORF">GKO32_07505</name>
</gene>
<protein>
    <submittedName>
        <fullName evidence="3">Lactoylglutathione lyase</fullName>
    </submittedName>
</protein>
<dbReference type="PROSITE" id="PS51819">
    <property type="entry name" value="VOC"/>
    <property type="match status" value="1"/>
</dbReference>
<feature type="domain" description="VOC" evidence="2">
    <location>
        <begin position="25"/>
        <end position="149"/>
    </location>
</feature>
<dbReference type="CDD" id="cd06587">
    <property type="entry name" value="VOC"/>
    <property type="match status" value="1"/>
</dbReference>
<dbReference type="SUPFAM" id="SSF54593">
    <property type="entry name" value="Glyoxalase/Bleomycin resistance protein/Dihydroxybiphenyl dioxygenase"/>
    <property type="match status" value="1"/>
</dbReference>
<dbReference type="Pfam" id="PF00903">
    <property type="entry name" value="Glyoxalase"/>
    <property type="match status" value="1"/>
</dbReference>
<evidence type="ECO:0000256" key="1">
    <source>
        <dbReference type="SAM" id="MobiDB-lite"/>
    </source>
</evidence>
<dbReference type="Proteomes" id="UP000440096">
    <property type="component" value="Unassembled WGS sequence"/>
</dbReference>
<dbReference type="InterPro" id="IPR004360">
    <property type="entry name" value="Glyas_Fos-R_dOase_dom"/>
</dbReference>
<evidence type="ECO:0000313" key="4">
    <source>
        <dbReference type="Proteomes" id="UP000440096"/>
    </source>
</evidence>
<evidence type="ECO:0000313" key="3">
    <source>
        <dbReference type="EMBL" id="MTD53828.1"/>
    </source>
</evidence>
<dbReference type="EMBL" id="WMBA01000008">
    <property type="protein sequence ID" value="MTD53828.1"/>
    <property type="molecule type" value="Genomic_DNA"/>
</dbReference>
<dbReference type="AlphaFoldDB" id="A0A6N7YPL3"/>
<name>A0A6N7YPL3_9PSEU</name>
<dbReference type="InterPro" id="IPR037523">
    <property type="entry name" value="VOC_core"/>
</dbReference>
<reference evidence="3 4" key="1">
    <citation type="submission" date="2019-11" db="EMBL/GenBank/DDBJ databases">
        <title>Draft genome of Amycolatopsis RM579.</title>
        <authorList>
            <person name="Duangmal K."/>
            <person name="Mingma R."/>
        </authorList>
    </citation>
    <scope>NUCLEOTIDE SEQUENCE [LARGE SCALE GENOMIC DNA]</scope>
    <source>
        <strain evidence="3 4">RM579</strain>
    </source>
</reference>
<feature type="compositionally biased region" description="Basic residues" evidence="1">
    <location>
        <begin position="1"/>
        <end position="10"/>
    </location>
</feature>
<comment type="caution">
    <text evidence="3">The sequence shown here is derived from an EMBL/GenBank/DDBJ whole genome shotgun (WGS) entry which is preliminary data.</text>
</comment>
<dbReference type="InterPro" id="IPR029068">
    <property type="entry name" value="Glyas_Bleomycin-R_OHBP_Dase"/>
</dbReference>
<feature type="region of interest" description="Disordered" evidence="1">
    <location>
        <begin position="1"/>
        <end position="22"/>
    </location>
</feature>
<organism evidence="3 4">
    <name type="scientific">Amycolatopsis pithecellobii</name>
    <dbReference type="NCBI Taxonomy" id="664692"/>
    <lineage>
        <taxon>Bacteria</taxon>
        <taxon>Bacillati</taxon>
        <taxon>Actinomycetota</taxon>
        <taxon>Actinomycetes</taxon>
        <taxon>Pseudonocardiales</taxon>
        <taxon>Pseudonocardiaceae</taxon>
        <taxon>Amycolatopsis</taxon>
    </lineage>
</organism>
<accession>A0A6N7YPL3</accession>
<dbReference type="Gene3D" id="3.10.180.10">
    <property type="entry name" value="2,3-Dihydroxybiphenyl 1,2-Dioxygenase, domain 1"/>
    <property type="match status" value="1"/>
</dbReference>